<dbReference type="Proteomes" id="UP001280581">
    <property type="component" value="Unassembled WGS sequence"/>
</dbReference>
<feature type="region of interest" description="Disordered" evidence="1">
    <location>
        <begin position="404"/>
        <end position="451"/>
    </location>
</feature>
<name>A0AAN6RED1_9PLEO</name>
<reference evidence="3 4" key="1">
    <citation type="submission" date="2021-02" db="EMBL/GenBank/DDBJ databases">
        <title>Genome assembly of Pseudopithomyces chartarum.</title>
        <authorList>
            <person name="Jauregui R."/>
            <person name="Singh J."/>
            <person name="Voisey C."/>
        </authorList>
    </citation>
    <scope>NUCLEOTIDE SEQUENCE [LARGE SCALE GENOMIC DNA]</scope>
    <source>
        <strain evidence="3 4">AGR01</strain>
    </source>
</reference>
<sequence>MATNNYNPYNYPYQQSSAQQYSSYQTAPAPNNNVSQSSRQYQSTPSTSQSNEYMSYQAPSYNNQRSAYGAAQDDTWGSSSYGGSRETTSRAAEVLRNMSNTTYTSSNSTAVSQPGFTATNTVAAHYPNSGSQTHTHQAPQPQASVPAYGQSQVRPRSVNANKVQGSTSRVVTSPAMAAGYPSQRASTAYNQQPQRSASPAQSQYDHDLQTFAKNTGTQYTEYNNRQLPNLDATRSTTATSSSYSYDDTHASAPLKRPTANNGGDKFNQGTITVDPMAVYDPWPEYQRKQEAIRAQKAVEDAAKAEEQRVTEETRKEEERAKEEERRQQEEKDRARQASTHKSKQKGRKSQPAANSEVDSLMDAGDIEGPIGEGMEAEIRALMAKMREFNSKDPAMLARIWEEERRAKAPKSPTVTTGPAPAPAPITPQLAQTSAPQTANQRKKVSSAREMPAAAIVKPATPLATGLRSSATPVASTRTGGNTIWPPEKKATLAAAATTYLNEQNPMMPLQPHQILAMLDGNPSYIELCEQLEAMGIKLDRAAFAKNLLTAVPDVNSSSRAKATQAPGNGVVRPVPVAPPAVMKRDIGTPPVPAVGPASSAPSPVYPRSSELRASAAFTPMHVAEMVPIKPELKRPANKEEAARKRNFNDLIDLTQADEDDLDPPLKRVFAESTYSPASAEYMNPDAGPTNFPMPAPTPPQLAVHPTPPPMPPVNLRHAEIVEPVDRRKALRRNTYNIKTIARDVLLACGRHPETRRLNQHLEILRTTYNVQQDADLSTLKWDLIDPGTPPRGYFKDNVQGVEEDAEKRKKQGSGLPSSDGASHSVIRAQLPAEAINPFKPKKRGRPPRNSFGPDQTTLSTPTRLIPKAMSASLPRAGSEGIGYAAFRSATQYDANGDLLPKKRGRPVGWRKKIHGSAQANEQPAPHDIKFKPSQPSMLRSVNSGDTEYIRINSNSPGVPNKTRNCKFFECKWKGCKAELHNLQTLKMHVNKVHRLSTNDQGFLECHWADCATEATNQDAMTGMRPEHRLPKSFTTIAKWLQHMEQVHFSPLAWELGDGPASGVSDTTDSEAYLSDAHGRRVTPKLTARPEYLERSRPGTPDDSNVPEASIGRGRGRPPRIGPEKEASDVQERLIAQKRRLGGPGMDRGGATLVNEKRRRGFIEKGDVDEEIVDAKD</sequence>
<feature type="region of interest" description="Disordered" evidence="1">
    <location>
        <begin position="290"/>
        <end position="368"/>
    </location>
</feature>
<feature type="compositionally biased region" description="Basic and acidic residues" evidence="1">
    <location>
        <begin position="290"/>
        <end position="335"/>
    </location>
</feature>
<dbReference type="AlphaFoldDB" id="A0AAN6RED1"/>
<feature type="region of interest" description="Disordered" evidence="1">
    <location>
        <begin position="121"/>
        <end position="204"/>
    </location>
</feature>
<organism evidence="3 4">
    <name type="scientific">Pseudopithomyces chartarum</name>
    <dbReference type="NCBI Taxonomy" id="1892770"/>
    <lineage>
        <taxon>Eukaryota</taxon>
        <taxon>Fungi</taxon>
        <taxon>Dikarya</taxon>
        <taxon>Ascomycota</taxon>
        <taxon>Pezizomycotina</taxon>
        <taxon>Dothideomycetes</taxon>
        <taxon>Pleosporomycetidae</taxon>
        <taxon>Pleosporales</taxon>
        <taxon>Massarineae</taxon>
        <taxon>Didymosphaeriaceae</taxon>
        <taxon>Pseudopithomyces</taxon>
    </lineage>
</organism>
<proteinExistence type="predicted"/>
<feature type="compositionally biased region" description="Polar residues" evidence="1">
    <location>
        <begin position="121"/>
        <end position="171"/>
    </location>
</feature>
<comment type="caution">
    <text evidence="3">The sequence shown here is derived from an EMBL/GenBank/DDBJ whole genome shotgun (WGS) entry which is preliminary data.</text>
</comment>
<feature type="compositionally biased region" description="Basic residues" evidence="1">
    <location>
        <begin position="338"/>
        <end position="348"/>
    </location>
</feature>
<dbReference type="GO" id="GO:0003677">
    <property type="term" value="F:DNA binding"/>
    <property type="evidence" value="ECO:0007669"/>
    <property type="project" value="InterPro"/>
</dbReference>
<dbReference type="InterPro" id="IPR013087">
    <property type="entry name" value="Znf_C2H2_type"/>
</dbReference>
<feature type="compositionally biased region" description="Low complexity" evidence="1">
    <location>
        <begin position="191"/>
        <end position="203"/>
    </location>
</feature>
<evidence type="ECO:0000313" key="4">
    <source>
        <dbReference type="Proteomes" id="UP001280581"/>
    </source>
</evidence>
<feature type="region of interest" description="Disordered" evidence="1">
    <location>
        <begin position="1134"/>
        <end position="1153"/>
    </location>
</feature>
<evidence type="ECO:0000256" key="1">
    <source>
        <dbReference type="SAM" id="MobiDB-lite"/>
    </source>
</evidence>
<gene>
    <name evidence="3" type="ORF">GRF29_106g1264167</name>
</gene>
<protein>
    <recommendedName>
        <fullName evidence="2">C2H2-type domain-containing protein</fullName>
    </recommendedName>
</protein>
<feature type="region of interest" description="Disordered" evidence="1">
    <location>
        <begin position="1075"/>
        <end position="1129"/>
    </location>
</feature>
<feature type="compositionally biased region" description="Low complexity" evidence="1">
    <location>
        <begin position="1"/>
        <end position="29"/>
    </location>
</feature>
<evidence type="ECO:0000313" key="3">
    <source>
        <dbReference type="EMBL" id="KAK3203974.1"/>
    </source>
</evidence>
<feature type="compositionally biased region" description="Low complexity" evidence="1">
    <location>
        <begin position="231"/>
        <end position="245"/>
    </location>
</feature>
<dbReference type="InterPro" id="IPR017956">
    <property type="entry name" value="AT_hook_DNA-bd_motif"/>
</dbReference>
<keyword evidence="4" id="KW-1185">Reference proteome</keyword>
<feature type="region of interest" description="Disordered" evidence="1">
    <location>
        <begin position="221"/>
        <end position="270"/>
    </location>
</feature>
<feature type="compositionally biased region" description="Polar residues" evidence="1">
    <location>
        <begin position="852"/>
        <end position="862"/>
    </location>
</feature>
<feature type="compositionally biased region" description="Polar residues" evidence="1">
    <location>
        <begin position="30"/>
        <end position="66"/>
    </location>
</feature>
<accession>A0AAN6RED1</accession>
<feature type="compositionally biased region" description="Polar residues" evidence="1">
    <location>
        <begin position="75"/>
        <end position="89"/>
    </location>
</feature>
<dbReference type="PROSITE" id="PS00028">
    <property type="entry name" value="ZINC_FINGER_C2H2_1"/>
    <property type="match status" value="1"/>
</dbReference>
<feature type="domain" description="C2H2-type" evidence="2">
    <location>
        <begin position="970"/>
        <end position="993"/>
    </location>
</feature>
<feature type="region of interest" description="Disordered" evidence="1">
    <location>
        <begin position="788"/>
        <end position="864"/>
    </location>
</feature>
<feature type="region of interest" description="Disordered" evidence="1">
    <location>
        <begin position="1"/>
        <end position="89"/>
    </location>
</feature>
<dbReference type="SMART" id="SM00384">
    <property type="entry name" value="AT_hook"/>
    <property type="match status" value="3"/>
</dbReference>
<dbReference type="EMBL" id="WVTA01000010">
    <property type="protein sequence ID" value="KAK3203974.1"/>
    <property type="molecule type" value="Genomic_DNA"/>
</dbReference>
<evidence type="ECO:0000259" key="2">
    <source>
        <dbReference type="PROSITE" id="PS00028"/>
    </source>
</evidence>